<feature type="domain" description="PAS" evidence="9">
    <location>
        <begin position="847"/>
        <end position="912"/>
    </location>
</feature>
<protein>
    <recommendedName>
        <fullName evidence="2">histidine kinase</fullName>
        <ecNumber evidence="2">2.7.13.3</ecNumber>
    </recommendedName>
</protein>
<dbReference type="CDD" id="cd00082">
    <property type="entry name" value="HisKA"/>
    <property type="match status" value="1"/>
</dbReference>
<dbReference type="SUPFAM" id="SSF47384">
    <property type="entry name" value="Homodimeric domain of signal transducing histidine kinase"/>
    <property type="match status" value="1"/>
</dbReference>
<dbReference type="SUPFAM" id="SSF55785">
    <property type="entry name" value="PYP-like sensor domain (PAS domain)"/>
    <property type="match status" value="13"/>
</dbReference>
<dbReference type="SMART" id="SM00448">
    <property type="entry name" value="REC"/>
    <property type="match status" value="1"/>
</dbReference>
<dbReference type="InterPro" id="IPR036890">
    <property type="entry name" value="HATPase_C_sf"/>
</dbReference>
<dbReference type="GO" id="GO:0000155">
    <property type="term" value="F:phosphorelay sensor kinase activity"/>
    <property type="evidence" value="ECO:0007669"/>
    <property type="project" value="InterPro"/>
</dbReference>
<feature type="domain" description="PAS" evidence="9">
    <location>
        <begin position="1926"/>
        <end position="1970"/>
    </location>
</feature>
<organism evidence="11 12">
    <name type="scientific">Mariprofundus erugo</name>
    <dbReference type="NCBI Taxonomy" id="2528639"/>
    <lineage>
        <taxon>Bacteria</taxon>
        <taxon>Pseudomonadati</taxon>
        <taxon>Pseudomonadota</taxon>
        <taxon>Candidatius Mariprofundia</taxon>
        <taxon>Mariprofundales</taxon>
        <taxon>Mariprofundaceae</taxon>
        <taxon>Mariprofundus</taxon>
    </lineage>
</organism>
<dbReference type="PROSITE" id="PS50112">
    <property type="entry name" value="PAS"/>
    <property type="match status" value="8"/>
</dbReference>
<feature type="domain" description="PAS" evidence="9">
    <location>
        <begin position="595"/>
        <end position="644"/>
    </location>
</feature>
<evidence type="ECO:0000256" key="6">
    <source>
        <dbReference type="PROSITE-ProRule" id="PRU00169"/>
    </source>
</evidence>
<feature type="domain" description="Response regulatory" evidence="8">
    <location>
        <begin position="2307"/>
        <end position="2423"/>
    </location>
</feature>
<dbReference type="Gene3D" id="3.30.1380.20">
    <property type="entry name" value="Trafficking protein particle complex subunit 3"/>
    <property type="match status" value="1"/>
</dbReference>
<evidence type="ECO:0000259" key="9">
    <source>
        <dbReference type="PROSITE" id="PS50112"/>
    </source>
</evidence>
<feature type="domain" description="PAC" evidence="10">
    <location>
        <begin position="667"/>
        <end position="719"/>
    </location>
</feature>
<dbReference type="InterPro" id="IPR003018">
    <property type="entry name" value="GAF"/>
</dbReference>
<feature type="modified residue" description="4-aspartylphosphate" evidence="6">
    <location>
        <position position="2358"/>
    </location>
</feature>
<keyword evidence="3 6" id="KW-0597">Phosphoprotein</keyword>
<dbReference type="SUPFAM" id="SSF55781">
    <property type="entry name" value="GAF domain-like"/>
    <property type="match status" value="1"/>
</dbReference>
<dbReference type="Gene3D" id="3.30.565.10">
    <property type="entry name" value="Histidine kinase-like ATPase, C-terminal domain"/>
    <property type="match status" value="1"/>
</dbReference>
<dbReference type="InterPro" id="IPR052162">
    <property type="entry name" value="Sensor_kinase/Photoreceptor"/>
</dbReference>
<feature type="domain" description="PAS" evidence="9">
    <location>
        <begin position="720"/>
        <end position="790"/>
    </location>
</feature>
<feature type="domain" description="PAC" evidence="10">
    <location>
        <begin position="1745"/>
        <end position="1797"/>
    </location>
</feature>
<dbReference type="SMART" id="SM00091">
    <property type="entry name" value="PAS"/>
    <property type="match status" value="13"/>
</dbReference>
<dbReference type="CDD" id="cd00130">
    <property type="entry name" value="PAS"/>
    <property type="match status" value="10"/>
</dbReference>
<dbReference type="InterPro" id="IPR029016">
    <property type="entry name" value="GAF-like_dom_sf"/>
</dbReference>
<evidence type="ECO:0000256" key="2">
    <source>
        <dbReference type="ARBA" id="ARBA00012438"/>
    </source>
</evidence>
<dbReference type="PANTHER" id="PTHR43304">
    <property type="entry name" value="PHYTOCHROME-LIKE PROTEIN CPH1"/>
    <property type="match status" value="1"/>
</dbReference>
<proteinExistence type="predicted"/>
<evidence type="ECO:0000256" key="3">
    <source>
        <dbReference type="ARBA" id="ARBA00022553"/>
    </source>
</evidence>
<dbReference type="Pfam" id="PF13185">
    <property type="entry name" value="GAF_2"/>
    <property type="match status" value="1"/>
</dbReference>
<feature type="domain" description="PAC" evidence="10">
    <location>
        <begin position="1233"/>
        <end position="1285"/>
    </location>
</feature>
<comment type="caution">
    <text evidence="11">The sequence shown here is derived from an EMBL/GenBank/DDBJ whole genome shotgun (WGS) entry which is preliminary data.</text>
</comment>
<dbReference type="Gene3D" id="2.10.70.100">
    <property type="match status" value="2"/>
</dbReference>
<dbReference type="Proteomes" id="UP000306585">
    <property type="component" value="Unassembled WGS sequence"/>
</dbReference>
<dbReference type="Gene3D" id="3.30.450.40">
    <property type="match status" value="1"/>
</dbReference>
<dbReference type="InterPro" id="IPR000700">
    <property type="entry name" value="PAS-assoc_C"/>
</dbReference>
<dbReference type="Gene3D" id="1.10.287.130">
    <property type="match status" value="1"/>
</dbReference>
<dbReference type="EC" id="2.7.13.3" evidence="2"/>
<dbReference type="Pfam" id="PF02518">
    <property type="entry name" value="HATPase_c"/>
    <property type="match status" value="1"/>
</dbReference>
<keyword evidence="4" id="KW-0808">Transferase</keyword>
<feature type="domain" description="PAS" evidence="9">
    <location>
        <begin position="1697"/>
        <end position="1742"/>
    </location>
</feature>
<evidence type="ECO:0000313" key="12">
    <source>
        <dbReference type="Proteomes" id="UP000306585"/>
    </source>
</evidence>
<dbReference type="InterPro" id="IPR004358">
    <property type="entry name" value="Sig_transdc_His_kin-like_C"/>
</dbReference>
<feature type="domain" description="PAC" evidence="10">
    <location>
        <begin position="1616"/>
        <end position="1669"/>
    </location>
</feature>
<dbReference type="Pfam" id="PF12860">
    <property type="entry name" value="PAS_7"/>
    <property type="match status" value="1"/>
</dbReference>
<dbReference type="Pfam" id="PF00072">
    <property type="entry name" value="Response_reg"/>
    <property type="match status" value="1"/>
</dbReference>
<feature type="domain" description="PAC" evidence="10">
    <location>
        <begin position="1878"/>
        <end position="1929"/>
    </location>
</feature>
<feature type="domain" description="PAS" evidence="9">
    <location>
        <begin position="1157"/>
        <end position="1229"/>
    </location>
</feature>
<feature type="domain" description="PAS" evidence="9">
    <location>
        <begin position="1541"/>
        <end position="1613"/>
    </location>
</feature>
<dbReference type="InterPro" id="IPR013655">
    <property type="entry name" value="PAS_fold_3"/>
</dbReference>
<feature type="domain" description="PAC" evidence="10">
    <location>
        <begin position="301"/>
        <end position="353"/>
    </location>
</feature>
<dbReference type="PANTHER" id="PTHR43304:SF1">
    <property type="entry name" value="PAC DOMAIN-CONTAINING PROTEIN"/>
    <property type="match status" value="1"/>
</dbReference>
<dbReference type="Pfam" id="PF13426">
    <property type="entry name" value="PAS_9"/>
    <property type="match status" value="3"/>
</dbReference>
<dbReference type="SUPFAM" id="SSF52172">
    <property type="entry name" value="CheY-like"/>
    <property type="match status" value="1"/>
</dbReference>
<accession>A0A5R9GTS0</accession>
<dbReference type="InterPro" id="IPR036097">
    <property type="entry name" value="HisK_dim/P_sf"/>
</dbReference>
<dbReference type="InterPro" id="IPR035965">
    <property type="entry name" value="PAS-like_dom_sf"/>
</dbReference>
<evidence type="ECO:0000256" key="1">
    <source>
        <dbReference type="ARBA" id="ARBA00000085"/>
    </source>
</evidence>
<keyword evidence="5" id="KW-0418">Kinase</keyword>
<dbReference type="InterPro" id="IPR013656">
    <property type="entry name" value="PAS_4"/>
</dbReference>
<dbReference type="InterPro" id="IPR001789">
    <property type="entry name" value="Sig_transdc_resp-reg_receiver"/>
</dbReference>
<evidence type="ECO:0000313" key="11">
    <source>
        <dbReference type="EMBL" id="TLS68279.1"/>
    </source>
</evidence>
<comment type="catalytic activity">
    <reaction evidence="1">
        <text>ATP + protein L-histidine = ADP + protein N-phospho-L-histidine.</text>
        <dbReference type="EC" id="2.7.13.3"/>
    </reaction>
</comment>
<keyword evidence="12" id="KW-1185">Reference proteome</keyword>
<dbReference type="RefSeq" id="WP_138238615.1">
    <property type="nucleotide sequence ID" value="NZ_VBRY01000003.1"/>
</dbReference>
<dbReference type="InterPro" id="IPR003661">
    <property type="entry name" value="HisK_dim/P_dom"/>
</dbReference>
<dbReference type="InterPro" id="IPR001610">
    <property type="entry name" value="PAC"/>
</dbReference>
<evidence type="ECO:0000259" key="7">
    <source>
        <dbReference type="PROSITE" id="PS50109"/>
    </source>
</evidence>
<dbReference type="EMBL" id="VBRY01000003">
    <property type="protein sequence ID" value="TLS68279.1"/>
    <property type="molecule type" value="Genomic_DNA"/>
</dbReference>
<dbReference type="Pfam" id="PF00512">
    <property type="entry name" value="HisKA"/>
    <property type="match status" value="1"/>
</dbReference>
<feature type="domain" description="PAC" evidence="10">
    <location>
        <begin position="546"/>
        <end position="601"/>
    </location>
</feature>
<dbReference type="SUPFAM" id="SSF55874">
    <property type="entry name" value="ATPase domain of HSP90 chaperone/DNA topoisomerase II/histidine kinase"/>
    <property type="match status" value="1"/>
</dbReference>
<dbReference type="InterPro" id="IPR005467">
    <property type="entry name" value="His_kinase_dom"/>
</dbReference>
<reference evidence="11 12" key="1">
    <citation type="journal article" date="2019" name="Appl. Environ. Microbiol.">
        <title>Environmental Evidence and Genomic Insight of Iron-oxidizing Bacteria Preference Towards More Corrosion Resistant Stainless Steel at Higher Salinities.</title>
        <authorList>
            <person name="Garrison C.E."/>
            <person name="Price K.A."/>
            <person name="Field E.K."/>
        </authorList>
    </citation>
    <scope>NUCLEOTIDE SEQUENCE [LARGE SCALE GENOMIC DNA]</scope>
    <source>
        <strain evidence="11 12">P3</strain>
    </source>
</reference>
<evidence type="ECO:0000259" key="8">
    <source>
        <dbReference type="PROSITE" id="PS50110"/>
    </source>
</evidence>
<evidence type="ECO:0000256" key="5">
    <source>
        <dbReference type="ARBA" id="ARBA00022777"/>
    </source>
</evidence>
<dbReference type="SMART" id="SM00387">
    <property type="entry name" value="HATPase_c"/>
    <property type="match status" value="1"/>
</dbReference>
<dbReference type="PROSITE" id="PS50113">
    <property type="entry name" value="PAC"/>
    <property type="match status" value="9"/>
</dbReference>
<dbReference type="PRINTS" id="PR00344">
    <property type="entry name" value="BCTRLSENSOR"/>
</dbReference>
<dbReference type="Gene3D" id="3.30.450.20">
    <property type="entry name" value="PAS domain"/>
    <property type="match status" value="13"/>
</dbReference>
<dbReference type="PROSITE" id="PS50109">
    <property type="entry name" value="HIS_KIN"/>
    <property type="match status" value="1"/>
</dbReference>
<dbReference type="InterPro" id="IPR011006">
    <property type="entry name" value="CheY-like_superfamily"/>
</dbReference>
<dbReference type="InterPro" id="IPR000014">
    <property type="entry name" value="PAS"/>
</dbReference>
<dbReference type="Gene3D" id="3.40.50.2300">
    <property type="match status" value="1"/>
</dbReference>
<evidence type="ECO:0000259" key="10">
    <source>
        <dbReference type="PROSITE" id="PS50113"/>
    </source>
</evidence>
<dbReference type="InterPro" id="IPR003594">
    <property type="entry name" value="HATPase_dom"/>
</dbReference>
<dbReference type="PROSITE" id="PS50110">
    <property type="entry name" value="RESPONSE_REGULATORY"/>
    <property type="match status" value="1"/>
</dbReference>
<feature type="domain" description="PAC" evidence="10">
    <location>
        <begin position="794"/>
        <end position="846"/>
    </location>
</feature>
<dbReference type="SMART" id="SM00086">
    <property type="entry name" value="PAC"/>
    <property type="match status" value="10"/>
</dbReference>
<gene>
    <name evidence="11" type="ORF">FEF65_04615</name>
</gene>
<name>A0A5R9GTS0_9PROT</name>
<feature type="domain" description="Histidine kinase" evidence="7">
    <location>
        <begin position="2062"/>
        <end position="2287"/>
    </location>
</feature>
<dbReference type="SMART" id="SM00388">
    <property type="entry name" value="HisKA"/>
    <property type="match status" value="1"/>
</dbReference>
<feature type="domain" description="PAS" evidence="9">
    <location>
        <begin position="347"/>
        <end position="391"/>
    </location>
</feature>
<dbReference type="Pfam" id="PF08448">
    <property type="entry name" value="PAS_4"/>
    <property type="match status" value="4"/>
</dbReference>
<dbReference type="SMART" id="SM00065">
    <property type="entry name" value="GAF"/>
    <property type="match status" value="1"/>
</dbReference>
<evidence type="ECO:0000256" key="4">
    <source>
        <dbReference type="ARBA" id="ARBA00022679"/>
    </source>
</evidence>
<feature type="domain" description="PAC" evidence="10">
    <location>
        <begin position="1361"/>
        <end position="1413"/>
    </location>
</feature>
<dbReference type="NCBIfam" id="TIGR00229">
    <property type="entry name" value="sensory_box"/>
    <property type="match status" value="11"/>
</dbReference>
<dbReference type="Pfam" id="PF08447">
    <property type="entry name" value="PAS_3"/>
    <property type="match status" value="5"/>
</dbReference>
<sequence>MNSHDSGTSYYGIRVADIDIEWDMTHGICTFAKLPVAMMWIDSTLAGLMSGVQTMVGTERFALALQSEGRKSIEDDWQVIARFPTFEEGFQAVAVVAAVAGWGEWSIIKRDATAKQCCIRVRNSWEGLSQKALGVCWGSAMLAGKMAGYCSKLYGENCWAEQTSFIARGDAYDEFTVAPSTRSLEQELDLLLASDVATRADMSVALQTLQNEIAQRRKSEQALLQHHELLTNIIESAPVRVFWKDYELRYLGCNHLFARDAGLSSPDELIGKTDFDMGWKDQAELYRADDRLVMETGAAKLAYEEPQTTPDGQTIWLRTSKVPLRDGENHVIGILGIYEDITEHKNRETQYRTIVETTTDGFWRVSTTDARLMEVNDIYCQMSGYSREELLTMRIPDIEAMMDEATAFEKIADVIARGSAIFETRHRHKDGSAFDVEINVNYSPIMGGTFFAFCRDISARKQFEHQLSDSENRFRSMIEQSPLATQMVALDGSITMVNKAWENLWGVPFAALAGYNLLKDQQLSASGLMPLLESALAGHAISVPEMEYDRSATPEVSGASGKLWVRTFIYPLRDDQGKVHELILVQEDTSKRKQDEERIRLYQEIFALSNDAIAIIRPDGTYLEQNHAHREMLGFSDDELEGKTPAIHLGEEVFETVANILLATGRYNGEVASRACDGTRRIIDLSAFPIRNSKGDVECYVGIKRDITERKRDEEALRNSEQKLNAILDNVDAYIYLKDTEGRYLFANRLVRELWGADITDIVGFGDEKFFDEKTTENIRRNDRRVLINGETVRSEEANTVPSTGETKTYLSTKLPLYRDDGTISALCGISTDISERIKSETALQESEQRFRDLFEKSPDPCWIINEDNLFIICNQAAADILGYDSIEELTSTHPSRLSPRMQPDGRESFEKANAMMAAAHTTGVHRFEWIHKRKHGELFPVEVTLARIEIDGKQQLYCIWRDISERKQTEMALLESNSHTESLLRLSRSLEFARDDQQAIDAVATEVEAIIGYKTTTLFIIDDDGKNATMLSAHPSKAVKSMEPIRQIRIGDNRLFAESIAADGPVIVSNCQTDPRTDKELVAKMNARSIVHVPIRQAERCKALLGVATFGDEGELHPSPPQLKYLSSVANQLGSTLNRIDLERLRHEAEEKLRLSEERFQLAMEGANDGLWDWNLETDEVYYSPRWFSMLGYAPDVFPPRLDTWAQLVHDEDRERVLTCAADYLEGRADSFEVEVRMHHRDGHIVYILARARKVCNADGKPVRLVGTHVDISDHKRTEATLAESEAALKEAQRISHLGSWHIDLTSHEVYWSEELYRMYGFDASQPPPHLDESMALFTPESRELLSATIARTIEQGGNYTLELEMTPKAGGTRWMQARGELVQDEHGHPLKLQGTAVDITERKQNELQLHQMLSLHEATLEATADGILVVDRDGKWSAFNQKFVHMWHIPEAMIASGDDQQALNYVLNQLAHPQAFIDKVMQLYAHPEAISFDMLEFKDGRVFERYSMEQRLEGEIVGRVWSFRDVSDRHQAEERLRASEARLRIAMETAEQGWIDLHIPTGKTTVSPEIPKMLGYDPAEYVAGLEVLATSLHPDDKLETLAILDRCIRSTGHEQHEYRRKTKSGEWKWVNTVIRVIERDERGNAIRLIGVQTDISKRKQAETILMQSEERLKMAQTIGLVGIWDWAPQTGALIWTEETFNIFGYAMDEVVPSYELFLEHIISEDRNRLSEAVASALQAGTKYDIDCTFVRKDETRGYANAQGQVIFSDDGTPVRMIGTFQDITLRKKAELALRQELDFRSHLFEHASEGIVLWQPEHNGKFAEFIAWNRRMQEITGYTIEEINQAGWLNTIYRDDREREKARGTMSNVLAGNINRGTDFEITTRAGEARTIHISSSRVQTSDDAPLVLAVIQDITESKRAEKELRQAKFVMENAPFNITFLDEQANIHYLNKTARETFGLTEEQVRGGLKLSDIDPGATDEIWRAHWQELTQKKRIFLEREHQRKNGETFPVEIIANYMQFGDEAFNAAFDRDVSVQKQLEEQLRQSQKMEAIGTLVGGIAHDFNNMLAAIQGNLYLARNQMRSHPVADDKLANIEQLGNRAADMVQQLLTFARKDSVQMRTLQLNPFFREAFKLARTAIPENISQETEICSEQLYIHGDPTQLQQVIMNLLNNAVDAVAKAQLPCIECVLAPFEADESFRNMHPELQQQQFARITVRDNGSGIPEHLLSNIFEPFFSTKEIGKGTGLGLAMVYGAIRTHGGAITVDSQPGLGTRFDIYLPLVTTSEEEPDAPPEMISGGRGECILLVDDDESVRKTTAEVLESMGYQVIQAVDGEYAMDYLQANRNLIRLVITDIVMPRMGGIALLQAIRQQDALLPVLLSTGYDKTHVLETHVDLQHCQQITKPFNFDHLALIIRELIDEHS</sequence>